<accession>Q2R234</accession>
<reference evidence="1" key="1">
    <citation type="journal article" date="2005" name="BMC Biol.">
        <title>The sequence of rice chromosomes 11 and 12, rich in disease resistance genes and recent gene duplications.</title>
        <authorList>
            <consortium name="The rice chromosomes 11 and 12 sequencing consortia"/>
        </authorList>
    </citation>
    <scope>NUCLEOTIDE SEQUENCE [LARGE SCALE GENOMIC DNA]</scope>
</reference>
<organism evidence="1">
    <name type="scientific">Oryza sativa subsp. japonica</name>
    <name type="common">Rice</name>
    <dbReference type="NCBI Taxonomy" id="39947"/>
    <lineage>
        <taxon>Eukaryota</taxon>
        <taxon>Viridiplantae</taxon>
        <taxon>Streptophyta</taxon>
        <taxon>Embryophyta</taxon>
        <taxon>Tracheophyta</taxon>
        <taxon>Spermatophyta</taxon>
        <taxon>Magnoliopsida</taxon>
        <taxon>Liliopsida</taxon>
        <taxon>Poales</taxon>
        <taxon>Poaceae</taxon>
        <taxon>BOP clade</taxon>
        <taxon>Oryzoideae</taxon>
        <taxon>Oryzeae</taxon>
        <taxon>Oryzinae</taxon>
        <taxon>Oryza</taxon>
        <taxon>Oryza sativa</taxon>
    </lineage>
</organism>
<reference evidence="1" key="2">
    <citation type="submission" date="2005-04" db="EMBL/GenBank/DDBJ databases">
        <authorList>
            <person name="Buell C.R."/>
            <person name="Wing R.A."/>
            <person name="McCombie W.A."/>
            <person name="Ouyang S."/>
        </authorList>
    </citation>
    <scope>NUCLEOTIDE SEQUENCE</scope>
</reference>
<gene>
    <name evidence="1" type="ordered locus">LOC_Os11g37160</name>
</gene>
<sequence length="100" mass="11622">MKFWAVHPVTNNDHEEEDACGDPVDLLDGTAMVSRSFYDQAVPVDQINWHALNLKLWTYTEVKQIFEAIVFSHQQILMIQDRSERLKANLPKSGWKHLNT</sequence>
<reference evidence="1" key="3">
    <citation type="submission" date="2006-01" db="EMBL/GenBank/DDBJ databases">
        <authorList>
            <person name="Buell R."/>
        </authorList>
    </citation>
    <scope>NUCLEOTIDE SEQUENCE</scope>
</reference>
<name>Q2R234_ORYSJ</name>
<protein>
    <submittedName>
        <fullName evidence="1">Uncharacterized protein</fullName>
    </submittedName>
</protein>
<dbReference type="EMBL" id="DP000010">
    <property type="protein sequence ID" value="ABA94545.1"/>
    <property type="molecule type" value="Genomic_DNA"/>
</dbReference>
<evidence type="ECO:0000313" key="1">
    <source>
        <dbReference type="EMBL" id="ABA94545.1"/>
    </source>
</evidence>
<dbReference type="AlphaFoldDB" id="Q2R234"/>
<proteinExistence type="predicted"/>